<dbReference type="Pfam" id="PF01381">
    <property type="entry name" value="HTH_3"/>
    <property type="match status" value="1"/>
</dbReference>
<sequence length="219" mass="24570">MTITTAQIRGARAVLNWSQQDLADRCGLSATSIGSIENNQSTPRNNTLHTIQKAFESAGIEFLGTTGIRLRSGEVRVFTGQAGLIDFYEDIYSTVRNYAGDILVSNVDERLFIKHLGQYAQTHIDRMRALKKIKYKILIREGDDFVPGESYAEYRWIPSELFASVPFYVYGDKLAIMLFDANVTVILMDYPAIASAYRMQFADMWTRSTPVGTSVKVAA</sequence>
<dbReference type="CDD" id="cd00093">
    <property type="entry name" value="HTH_XRE"/>
    <property type="match status" value="1"/>
</dbReference>
<dbReference type="KEGG" id="mai:MICA_497"/>
<organism evidence="2 3">
    <name type="scientific">Micavibrio aeruginosavorus (strain ARL-13)</name>
    <dbReference type="NCBI Taxonomy" id="856793"/>
    <lineage>
        <taxon>Bacteria</taxon>
        <taxon>Pseudomonadati</taxon>
        <taxon>Bdellovibrionota</taxon>
        <taxon>Bdellovibrionia</taxon>
        <taxon>Bdellovibrionales</taxon>
        <taxon>Pseudobdellovibrionaceae</taxon>
        <taxon>Micavibrio</taxon>
    </lineage>
</organism>
<evidence type="ECO:0000259" key="1">
    <source>
        <dbReference type="PROSITE" id="PS50943"/>
    </source>
</evidence>
<dbReference type="SMART" id="SM00530">
    <property type="entry name" value="HTH_XRE"/>
    <property type="match status" value="1"/>
</dbReference>
<dbReference type="RefSeq" id="WP_014102057.1">
    <property type="nucleotide sequence ID" value="NC_016026.1"/>
</dbReference>
<evidence type="ECO:0000313" key="3">
    <source>
        <dbReference type="Proteomes" id="UP000009286"/>
    </source>
</evidence>
<dbReference type="SUPFAM" id="SSF47413">
    <property type="entry name" value="lambda repressor-like DNA-binding domains"/>
    <property type="match status" value="1"/>
</dbReference>
<dbReference type="GO" id="GO:0003677">
    <property type="term" value="F:DNA binding"/>
    <property type="evidence" value="ECO:0007669"/>
    <property type="project" value="InterPro"/>
</dbReference>
<dbReference type="Proteomes" id="UP000009286">
    <property type="component" value="Chromosome"/>
</dbReference>
<evidence type="ECO:0000313" key="2">
    <source>
        <dbReference type="EMBL" id="AEP08834.1"/>
    </source>
</evidence>
<dbReference type="Gene3D" id="1.10.260.40">
    <property type="entry name" value="lambda repressor-like DNA-binding domains"/>
    <property type="match status" value="1"/>
</dbReference>
<dbReference type="HOGENOM" id="CLU_1303710_0_0_5"/>
<protein>
    <submittedName>
        <fullName evidence="2">Helix-turn-helix family protein</fullName>
    </submittedName>
</protein>
<dbReference type="AlphaFoldDB" id="G2KLK4"/>
<proteinExistence type="predicted"/>
<gene>
    <name evidence="2" type="ordered locus">MICA_497</name>
</gene>
<dbReference type="eggNOG" id="COG1396">
    <property type="taxonomic scope" value="Bacteria"/>
</dbReference>
<feature type="domain" description="HTH cro/C1-type" evidence="1">
    <location>
        <begin position="8"/>
        <end position="62"/>
    </location>
</feature>
<dbReference type="EMBL" id="CP002382">
    <property type="protein sequence ID" value="AEP08834.1"/>
    <property type="molecule type" value="Genomic_DNA"/>
</dbReference>
<keyword evidence="3" id="KW-1185">Reference proteome</keyword>
<reference evidence="2 3" key="1">
    <citation type="journal article" date="2011" name="BMC Genomics">
        <title>Genomic insights into an obligate epibiotic bacterial predator: Micavibrio aeruginosavorus ARL-13.</title>
        <authorList>
            <person name="Wang Z."/>
            <person name="Kadouri D."/>
            <person name="Wu M."/>
        </authorList>
    </citation>
    <scope>NUCLEOTIDE SEQUENCE [LARGE SCALE GENOMIC DNA]</scope>
    <source>
        <strain evidence="2 3">ARL-13</strain>
    </source>
</reference>
<accession>G2KLK4</accession>
<dbReference type="InterPro" id="IPR001387">
    <property type="entry name" value="Cro/C1-type_HTH"/>
</dbReference>
<dbReference type="PROSITE" id="PS50943">
    <property type="entry name" value="HTH_CROC1"/>
    <property type="match status" value="1"/>
</dbReference>
<name>G2KLK4_MICAA</name>
<dbReference type="STRING" id="856793.MICA_497"/>
<dbReference type="OrthoDB" id="4419620at2"/>
<dbReference type="InterPro" id="IPR010982">
    <property type="entry name" value="Lambda_DNA-bd_dom_sf"/>
</dbReference>